<feature type="domain" description="Cyclic nucleotide-binding" evidence="2">
    <location>
        <begin position="124"/>
        <end position="242"/>
    </location>
</feature>
<evidence type="ECO:0000313" key="3">
    <source>
        <dbReference type="EMBL" id="MBF0636294.1"/>
    </source>
</evidence>
<accession>A0ABR9XQP1</accession>
<feature type="transmembrane region" description="Helical" evidence="1">
    <location>
        <begin position="563"/>
        <end position="580"/>
    </location>
</feature>
<evidence type="ECO:0000313" key="4">
    <source>
        <dbReference type="Proteomes" id="UP000619838"/>
    </source>
</evidence>
<evidence type="ECO:0000259" key="2">
    <source>
        <dbReference type="PROSITE" id="PS50042"/>
    </source>
</evidence>
<protein>
    <submittedName>
        <fullName evidence="3">Cyclic nucleotide-binding domain-containing protein</fullName>
    </submittedName>
</protein>
<dbReference type="InterPro" id="IPR050397">
    <property type="entry name" value="Env_Response_Regulators"/>
</dbReference>
<dbReference type="PROSITE" id="PS50042">
    <property type="entry name" value="CNMP_BINDING_3"/>
    <property type="match status" value="2"/>
</dbReference>
<name>A0ABR9XQP1_9CHLB</name>
<dbReference type="Proteomes" id="UP000619838">
    <property type="component" value="Unassembled WGS sequence"/>
</dbReference>
<dbReference type="Gene3D" id="2.60.120.10">
    <property type="entry name" value="Jelly Rolls"/>
    <property type="match status" value="2"/>
</dbReference>
<organism evidence="3 4">
    <name type="scientific">Prosthecochloris ethylica</name>
    <dbReference type="NCBI Taxonomy" id="2743976"/>
    <lineage>
        <taxon>Bacteria</taxon>
        <taxon>Pseudomonadati</taxon>
        <taxon>Chlorobiota</taxon>
        <taxon>Chlorobiia</taxon>
        <taxon>Chlorobiales</taxon>
        <taxon>Chlorobiaceae</taxon>
        <taxon>Prosthecochloris</taxon>
    </lineage>
</organism>
<feature type="transmembrane region" description="Helical" evidence="1">
    <location>
        <begin position="531"/>
        <end position="551"/>
    </location>
</feature>
<feature type="transmembrane region" description="Helical" evidence="1">
    <location>
        <begin position="6"/>
        <end position="30"/>
    </location>
</feature>
<dbReference type="EMBL" id="JADGII010000004">
    <property type="protein sequence ID" value="MBF0636294.1"/>
    <property type="molecule type" value="Genomic_DNA"/>
</dbReference>
<keyword evidence="1" id="KW-0472">Membrane</keyword>
<dbReference type="Pfam" id="PF00027">
    <property type="entry name" value="cNMP_binding"/>
    <property type="match status" value="2"/>
</dbReference>
<keyword evidence="1" id="KW-0812">Transmembrane</keyword>
<dbReference type="InterPro" id="IPR018490">
    <property type="entry name" value="cNMP-bd_dom_sf"/>
</dbReference>
<feature type="domain" description="Cyclic nucleotide-binding" evidence="2">
    <location>
        <begin position="303"/>
        <end position="404"/>
    </location>
</feature>
<feature type="transmembrane region" description="Helical" evidence="1">
    <location>
        <begin position="489"/>
        <end position="511"/>
    </location>
</feature>
<comment type="caution">
    <text evidence="3">The sequence shown here is derived from an EMBL/GenBank/DDBJ whole genome shotgun (WGS) entry which is preliminary data.</text>
</comment>
<dbReference type="InterPro" id="IPR000595">
    <property type="entry name" value="cNMP-bd_dom"/>
</dbReference>
<sequence>MTETAVFHAFLAGLVSACSLPLGTLTLLFWRPSNKAIALLIAFGAGALLAALTIDLVVPALDNGEYQLLAAGCICGSLLYLGLNDIINNRGGFLRKTATTFTYFERQSEKKFSRLVHSFRRMPVFQLIPDHEAHLLGTISRRQEYPGGAQLYRKGDTPANLYIVENGQVELLDPRQNMEPFLTLGPGDSFSRMAFITGLPNATAARTKGTTSVWIIEKESFSSILDETPVLRKQLAEFLSASPEIKRYLVQRHGMSPEESDRWIHAAATAVNGSGHLVCASSPQADRQQQAEDALRHASRFPVLEQLPPDLVKAVAGFMHHYRYDKGEVIYRNSEYADRLYLVTCGTVALIDPSDDSPDPHILTPGSIFGALSMLTGAHHAAAAVAQEDVGLWVIRRKDFDILVRTHQELAVRLERFLTTQTVRNYLEQRQHFHADIATQWTRKALEQLSRGNRPLPATEEMNAEIREHKNAPMAIWLGILLDGIPESLVIGALMVTSPMISLSLLAGLFLSNYPEALSSSAGMRQQGMSLWHVLLMWSSLMLMTGIGAALGNLMFNGAPPHLFAFTKGIAAGAMLTVIAETMLPEAYLKGGSITGLTTLLGFLGAILAGEAAW</sequence>
<feature type="transmembrane region" description="Helical" evidence="1">
    <location>
        <begin position="37"/>
        <end position="60"/>
    </location>
</feature>
<dbReference type="InterPro" id="IPR014710">
    <property type="entry name" value="RmlC-like_jellyroll"/>
</dbReference>
<gene>
    <name evidence="3" type="ORF">INT08_03745</name>
</gene>
<dbReference type="CDD" id="cd00038">
    <property type="entry name" value="CAP_ED"/>
    <property type="match status" value="2"/>
</dbReference>
<dbReference type="SUPFAM" id="SSF51206">
    <property type="entry name" value="cAMP-binding domain-like"/>
    <property type="match status" value="2"/>
</dbReference>
<proteinExistence type="predicted"/>
<dbReference type="RefSeq" id="WP_175186758.1">
    <property type="nucleotide sequence ID" value="NZ_JABVZQ010000001.1"/>
</dbReference>
<feature type="transmembrane region" description="Helical" evidence="1">
    <location>
        <begin position="66"/>
        <end position="87"/>
    </location>
</feature>
<reference evidence="3 4" key="1">
    <citation type="journal article" date="2020" name="Microorganisms">
        <title>Simultaneous Genome Sequencing of Prosthecochloris ethylica and Desulfuromonas acetoxidans within a Syntrophic Mixture Reveals Unique Pili and Protein Interactions.</title>
        <authorList>
            <person name="Kyndt J.A."/>
            <person name="Van Beeumen J.J."/>
            <person name="Meyer T.E."/>
        </authorList>
    </citation>
    <scope>NUCLEOTIDE SEQUENCE [LARGE SCALE GENOMIC DNA]</scope>
    <source>
        <strain evidence="3 4">N3</strain>
    </source>
</reference>
<keyword evidence="4" id="KW-1185">Reference proteome</keyword>
<dbReference type="PANTHER" id="PTHR24567">
    <property type="entry name" value="CRP FAMILY TRANSCRIPTIONAL REGULATORY PROTEIN"/>
    <property type="match status" value="1"/>
</dbReference>
<keyword evidence="1" id="KW-1133">Transmembrane helix</keyword>
<dbReference type="SMART" id="SM00100">
    <property type="entry name" value="cNMP"/>
    <property type="match status" value="2"/>
</dbReference>
<evidence type="ECO:0000256" key="1">
    <source>
        <dbReference type="SAM" id="Phobius"/>
    </source>
</evidence>
<dbReference type="PANTHER" id="PTHR24567:SF26">
    <property type="entry name" value="REGULATORY PROTEIN YEIL"/>
    <property type="match status" value="1"/>
</dbReference>
<feature type="transmembrane region" description="Helical" evidence="1">
    <location>
        <begin position="592"/>
        <end position="610"/>
    </location>
</feature>